<sequence>MQNHHRRCCHCLAGASVEVDIGNNHRPISRKLSKSTSDISTRHAMSSQEDSSQTTPSTTPTHRVTTVVRRRGIQLSGWWATLKKFAPQRLSRSRSKDAKQSTSKKKLAESRLSSSHPDVSRANSTDYAGDNSSDQDASRSRTPSLSPSPKHMLRSESPGYSDPSSRPGQQDALKQENIVKLKSHLEGSPGIKESKGKLNLCESFGKSDNLEVSVLRHRQALLRQHAFFEVMVHLREGSKLAAKDSCGTSDPYVKFKVGGRLLYKSKTINKNLNPEWDEHFTLPIEDVFQPIHVKVFDYDFGLQDDFMGSAYLDLTTLETNRPTDVLLTLTEPGKNDFMGEIHLTVTLIPRTQEEKEQYFHRNVRLADASRKLKSQIWSSVVTIALVEAKDLISSLEGGMSSPYVKFRLSNEKYKSKSAQKTVNPQWLEQFDLHMYDDQSKSLEIVVCDSKNRDEIMGRGVIDLSELEYEKTHRIWKNLDDRAGSIFLLLTISGTTSAETISDLTTYEPNPKEKETLRAKYAFSRSFQNLRDVGHLTVKVYKAQGLASADIGGKSDPFCVLELVNARLQTQTEYKTLSPQWQKIFTFNVKDIHSVLEVTVYDEDRDHKVEFLGKVTIPLLKIRNGEKRWYALKDKKLRGRAKGQILLEMDVEYNPIRAAIRTFNPREDKYMHMEQKFKRQVFIRNVMRVKAMIMTFVDIAKYVQSCFEWENRIRSVASFITFLLAIYYFELYMVPIVVLFIFVRYFIVLSVTGSRHYGEEEEEYASEDDDMDDDDKDKEEKKTLKERLQAIQEVTQSVQNAIGYIASLGESIKNTFNFTVPFLSWLAIICLVMIACVLYFLPLRYLIMIWGINKFTRKLRAPHSIPNNEVLDFLSRVPDDELLISTREFRPLTSSMEIERSRAKKKKTG</sequence>
<dbReference type="AlphaFoldDB" id="A0A646QG56"/>
<feature type="compositionally biased region" description="Polar residues" evidence="8">
    <location>
        <begin position="111"/>
        <end position="135"/>
    </location>
</feature>
<comment type="subcellular location">
    <subcellularLocation>
        <location evidence="1">Membrane</location>
        <topology evidence="1">Multi-pass membrane protein</topology>
    </subcellularLocation>
</comment>
<dbReference type="SMART" id="SM00239">
    <property type="entry name" value="C2"/>
    <property type="match status" value="3"/>
</dbReference>
<organism evidence="11">
    <name type="scientific">Hemiscolopendra marginata</name>
    <dbReference type="NCBI Taxonomy" id="943146"/>
    <lineage>
        <taxon>Eukaryota</taxon>
        <taxon>Metazoa</taxon>
        <taxon>Ecdysozoa</taxon>
        <taxon>Arthropoda</taxon>
        <taxon>Myriapoda</taxon>
        <taxon>Chilopoda</taxon>
        <taxon>Pleurostigmophora</taxon>
        <taxon>Scolopendromorpha</taxon>
        <taxon>Scolopendridae</taxon>
        <taxon>Hemiscolopendra</taxon>
    </lineage>
</organism>
<keyword evidence="4" id="KW-0677">Repeat</keyword>
<feature type="region of interest" description="Disordered" evidence="8">
    <location>
        <begin position="27"/>
        <end position="68"/>
    </location>
</feature>
<dbReference type="GO" id="GO:0005509">
    <property type="term" value="F:calcium ion binding"/>
    <property type="evidence" value="ECO:0007669"/>
    <property type="project" value="TreeGrafter"/>
</dbReference>
<dbReference type="PANTHER" id="PTHR45911">
    <property type="entry name" value="C2 DOMAIN-CONTAINING PROTEIN"/>
    <property type="match status" value="1"/>
</dbReference>
<dbReference type="EMBL" id="GHBY01000595">
    <property type="protein sequence ID" value="MUP40772.1"/>
    <property type="molecule type" value="Transcribed_RNA"/>
</dbReference>
<dbReference type="Gene3D" id="2.60.40.150">
    <property type="entry name" value="C2 domain"/>
    <property type="match status" value="3"/>
</dbReference>
<dbReference type="Pfam" id="PF00168">
    <property type="entry name" value="C2"/>
    <property type="match status" value="3"/>
</dbReference>
<keyword evidence="3" id="KW-0479">Metal-binding</keyword>
<feature type="compositionally biased region" description="Polar residues" evidence="8">
    <location>
        <begin position="34"/>
        <end position="53"/>
    </location>
</feature>
<name>A0A646QG56_9MYRI</name>
<keyword evidence="7 9" id="KW-0472">Membrane</keyword>
<dbReference type="CDD" id="cd08376">
    <property type="entry name" value="C2B_MCTP_PRT"/>
    <property type="match status" value="1"/>
</dbReference>
<evidence type="ECO:0000313" key="11">
    <source>
        <dbReference type="EMBL" id="MUP40772.1"/>
    </source>
</evidence>
<dbReference type="Pfam" id="PF08372">
    <property type="entry name" value="PRT_C"/>
    <property type="match status" value="1"/>
</dbReference>
<evidence type="ECO:0000256" key="2">
    <source>
        <dbReference type="ARBA" id="ARBA00022692"/>
    </source>
</evidence>
<evidence type="ECO:0000256" key="9">
    <source>
        <dbReference type="SAM" id="Phobius"/>
    </source>
</evidence>
<evidence type="ECO:0000259" key="10">
    <source>
        <dbReference type="PROSITE" id="PS50004"/>
    </source>
</evidence>
<feature type="domain" description="C2" evidence="10">
    <location>
        <begin position="361"/>
        <end position="476"/>
    </location>
</feature>
<evidence type="ECO:0000256" key="4">
    <source>
        <dbReference type="ARBA" id="ARBA00022737"/>
    </source>
</evidence>
<keyword evidence="2 9" id="KW-0812">Transmembrane</keyword>
<dbReference type="CDD" id="cd08377">
    <property type="entry name" value="C2C_MCTP_PRT"/>
    <property type="match status" value="1"/>
</dbReference>
<reference evidence="11" key="1">
    <citation type="submission" date="2018-11" db="EMBL/GenBank/DDBJ databases">
        <title>Venom-gland transcriptomics and venom proteomics of the Florida green centipede (Hemiscolopendra marginata) reveal sex-based variation in a centipede venom.</title>
        <authorList>
            <person name="Nystrom G.S."/>
            <person name="Ward M.J."/>
            <person name="Ellsworth S.A."/>
            <person name="Rokyta D.R."/>
        </authorList>
    </citation>
    <scope>NUCLEOTIDE SEQUENCE</scope>
    <source>
        <tissue evidence="11">Venom gland</tissue>
    </source>
</reference>
<dbReference type="InterPro" id="IPR013583">
    <property type="entry name" value="MCTP_C"/>
</dbReference>
<evidence type="ECO:0000256" key="5">
    <source>
        <dbReference type="ARBA" id="ARBA00022837"/>
    </source>
</evidence>
<feature type="transmembrane region" description="Helical" evidence="9">
    <location>
        <begin position="718"/>
        <end position="746"/>
    </location>
</feature>
<proteinExistence type="predicted"/>
<dbReference type="PANTHER" id="PTHR45911:SF4">
    <property type="entry name" value="MULTIPLE C2 AND TRANSMEMBRANE DOMAIN-CONTAINING PROTEIN"/>
    <property type="match status" value="1"/>
</dbReference>
<protein>
    <submittedName>
        <fullName evidence="11">Multiple C2 and transmembrane domain-containing protein 1</fullName>
    </submittedName>
</protein>
<evidence type="ECO:0000256" key="8">
    <source>
        <dbReference type="SAM" id="MobiDB-lite"/>
    </source>
</evidence>
<feature type="transmembrane region" description="Helical" evidence="9">
    <location>
        <begin position="821"/>
        <end position="846"/>
    </location>
</feature>
<feature type="compositionally biased region" description="Low complexity" evidence="8">
    <location>
        <begin position="140"/>
        <end position="149"/>
    </location>
</feature>
<dbReference type="FunFam" id="2.60.40.150:FF:000050">
    <property type="entry name" value="Multiple C2 and transmembrane domain containing 1"/>
    <property type="match status" value="1"/>
</dbReference>
<dbReference type="PRINTS" id="PR00360">
    <property type="entry name" value="C2DOMAIN"/>
</dbReference>
<dbReference type="FunFam" id="2.60.40.150:FF:000167">
    <property type="entry name" value="Multiple C2 domains, transmembrane 2a"/>
    <property type="match status" value="1"/>
</dbReference>
<evidence type="ECO:0000256" key="1">
    <source>
        <dbReference type="ARBA" id="ARBA00004141"/>
    </source>
</evidence>
<evidence type="ECO:0000256" key="3">
    <source>
        <dbReference type="ARBA" id="ARBA00022723"/>
    </source>
</evidence>
<dbReference type="InterPro" id="IPR035892">
    <property type="entry name" value="C2_domain_sf"/>
</dbReference>
<dbReference type="GO" id="GO:0030672">
    <property type="term" value="C:synaptic vesicle membrane"/>
    <property type="evidence" value="ECO:0007669"/>
    <property type="project" value="TreeGrafter"/>
</dbReference>
<feature type="region of interest" description="Disordered" evidence="8">
    <location>
        <begin position="87"/>
        <end position="171"/>
    </location>
</feature>
<feature type="domain" description="C2" evidence="10">
    <location>
        <begin position="510"/>
        <end position="633"/>
    </location>
</feature>
<feature type="region of interest" description="Disordered" evidence="8">
    <location>
        <begin position="759"/>
        <end position="778"/>
    </location>
</feature>
<evidence type="ECO:0000256" key="6">
    <source>
        <dbReference type="ARBA" id="ARBA00022989"/>
    </source>
</evidence>
<evidence type="ECO:0000256" key="7">
    <source>
        <dbReference type="ARBA" id="ARBA00023136"/>
    </source>
</evidence>
<accession>A0A646QG56</accession>
<dbReference type="PROSITE" id="PS50004">
    <property type="entry name" value="C2"/>
    <property type="match status" value="3"/>
</dbReference>
<dbReference type="GO" id="GO:0046928">
    <property type="term" value="P:regulation of neurotransmitter secretion"/>
    <property type="evidence" value="ECO:0007669"/>
    <property type="project" value="TreeGrafter"/>
</dbReference>
<feature type="compositionally biased region" description="Acidic residues" evidence="8">
    <location>
        <begin position="759"/>
        <end position="776"/>
    </location>
</feature>
<feature type="compositionally biased region" description="Low complexity" evidence="8">
    <location>
        <begin position="54"/>
        <end position="67"/>
    </location>
</feature>
<dbReference type="CDD" id="cd04042">
    <property type="entry name" value="C2A_MCTP_PRT"/>
    <property type="match status" value="1"/>
</dbReference>
<keyword evidence="5" id="KW-0106">Calcium</keyword>
<feature type="domain" description="C2" evidence="10">
    <location>
        <begin position="206"/>
        <end position="327"/>
    </location>
</feature>
<dbReference type="SUPFAM" id="SSF49562">
    <property type="entry name" value="C2 domain (Calcium/lipid-binding domain, CaLB)"/>
    <property type="match status" value="3"/>
</dbReference>
<dbReference type="InterPro" id="IPR000008">
    <property type="entry name" value="C2_dom"/>
</dbReference>
<keyword evidence="6 9" id="KW-1133">Transmembrane helix</keyword>